<dbReference type="Proteomes" id="UP000037751">
    <property type="component" value="Unassembled WGS sequence"/>
</dbReference>
<dbReference type="PROSITE" id="PS00028">
    <property type="entry name" value="ZINC_FINGER_C2H2_1"/>
    <property type="match status" value="1"/>
</dbReference>
<evidence type="ECO:0000313" key="15">
    <source>
        <dbReference type="Proteomes" id="UP000037751"/>
    </source>
</evidence>
<feature type="region of interest" description="Disordered" evidence="12">
    <location>
        <begin position="360"/>
        <end position="379"/>
    </location>
</feature>
<keyword evidence="2" id="KW-0507">mRNA processing</keyword>
<dbReference type="PROSITE" id="PS00678">
    <property type="entry name" value="WD_REPEATS_1"/>
    <property type="match status" value="1"/>
</dbReference>
<evidence type="ECO:0000256" key="5">
    <source>
        <dbReference type="ARBA" id="ARBA00022771"/>
    </source>
</evidence>
<evidence type="ECO:0000259" key="13">
    <source>
        <dbReference type="PROSITE" id="PS50157"/>
    </source>
</evidence>
<dbReference type="InterPro" id="IPR001680">
    <property type="entry name" value="WD40_rpt"/>
</dbReference>
<comment type="caution">
    <text evidence="14">The sequence shown here is derived from an EMBL/GenBank/DDBJ whole genome shotgun (WGS) entry which is preliminary data.</text>
</comment>
<keyword evidence="4" id="KW-0677">Repeat</keyword>
<evidence type="ECO:0000256" key="7">
    <source>
        <dbReference type="ARBA" id="ARBA00023187"/>
    </source>
</evidence>
<dbReference type="InterPro" id="IPR036322">
    <property type="entry name" value="WD40_repeat_dom_sf"/>
</dbReference>
<keyword evidence="7" id="KW-0508">mRNA splicing</keyword>
<evidence type="ECO:0000256" key="6">
    <source>
        <dbReference type="ARBA" id="ARBA00022833"/>
    </source>
</evidence>
<sequence>MPDSATEPAVRAAPLTCPGHTRPVVHLEHSQKQDDGTYLMLSSCKDGSPMLRDWLGDWVGTFLGHKGAVWSAKLSGGDAARAVSGSADFSAKVWDTYTGECLHTFPHHHIVRTVAVDAKANKMLTGGNEKTLRLFDLGKPPSHADEAQSFRPRMPGEDTSTHEGLIRSVVLGRDANTENIVVTASESKLIQWWDLRSMEPVHDMVLDHPFVSMERCVGSFGEYVTVTAGHDAMFVDLGTHEVVRTHTLDITPSSICLHPTQADRFVAGCTSDEWVRIYDYESGKERELHKGHHGPVHCVSYSPDGEVAASGSEDELLESDYFNVAKPHLCTHAGCAKAFARRSDLLRHVRIHTQDRPYRVHPEEDRPMTPSSVLTFPDMPPVPPITAIKSEPVAKGMATAAERQQPVLLAPMSAPVRGSCMSWLTTPHPKDATPLSPIFPTPTTALSAPCVPPPPPPPILSPIPTPPATAPCLPMSVPMPIPSQSMIPGASGSKMDQITPVPLALSLPPGPAPPSSAAWLSTMNPNFPPTPVTPSMPMPLSLPVPQSPSFPSGPARGWPCRS</sequence>
<keyword evidence="14" id="KW-0675">Receptor</keyword>
<evidence type="ECO:0000256" key="8">
    <source>
        <dbReference type="ARBA" id="ARBA00038394"/>
    </source>
</evidence>
<evidence type="ECO:0000256" key="2">
    <source>
        <dbReference type="ARBA" id="ARBA00022664"/>
    </source>
</evidence>
<dbReference type="GO" id="GO:0016301">
    <property type="term" value="F:kinase activity"/>
    <property type="evidence" value="ECO:0007669"/>
    <property type="project" value="UniProtKB-KW"/>
</dbReference>
<dbReference type="InterPro" id="IPR013087">
    <property type="entry name" value="Znf_C2H2_type"/>
</dbReference>
<dbReference type="InterPro" id="IPR015943">
    <property type="entry name" value="WD40/YVTN_repeat-like_dom_sf"/>
</dbReference>
<dbReference type="Pfam" id="PF00400">
    <property type="entry name" value="WD40"/>
    <property type="match status" value="3"/>
</dbReference>
<gene>
    <name evidence="14" type="ORF">Malapachy_3206</name>
</gene>
<keyword evidence="6" id="KW-0862">Zinc</keyword>
<dbReference type="GO" id="GO:0000387">
    <property type="term" value="P:spliceosomal snRNP assembly"/>
    <property type="evidence" value="ECO:0007669"/>
    <property type="project" value="TreeGrafter"/>
</dbReference>
<dbReference type="VEuPathDB" id="FungiDB:Malapachy_3206"/>
<accession>A0A0N0RSN3</accession>
<feature type="compositionally biased region" description="Basic and acidic residues" evidence="12">
    <location>
        <begin position="142"/>
        <end position="162"/>
    </location>
</feature>
<reference evidence="14 15" key="1">
    <citation type="submission" date="2015-07" db="EMBL/GenBank/DDBJ databases">
        <title>Draft Genome Sequence of Malassezia furfur CBS1878 and Malassezia pachydermatis CBS1879.</title>
        <authorList>
            <person name="Triana S."/>
            <person name="Ohm R."/>
            <person name="Gonzalez A."/>
            <person name="DeCock H."/>
            <person name="Restrepo S."/>
            <person name="Celis A."/>
        </authorList>
    </citation>
    <scope>NUCLEOTIDE SEQUENCE [LARGE SCALE GENOMIC DNA]</scope>
    <source>
        <strain evidence="14 15">CBS 1879</strain>
    </source>
</reference>
<feature type="compositionally biased region" description="Pro residues" evidence="12">
    <location>
        <begin position="528"/>
        <end position="548"/>
    </location>
</feature>
<organism evidence="14 15">
    <name type="scientific">Malassezia pachydermatis</name>
    <dbReference type="NCBI Taxonomy" id="77020"/>
    <lineage>
        <taxon>Eukaryota</taxon>
        <taxon>Fungi</taxon>
        <taxon>Dikarya</taxon>
        <taxon>Basidiomycota</taxon>
        <taxon>Ustilaginomycotina</taxon>
        <taxon>Malasseziomycetes</taxon>
        <taxon>Malasseziales</taxon>
        <taxon>Malasseziaceae</taxon>
        <taxon>Malassezia</taxon>
    </lineage>
</organism>
<proteinExistence type="inferred from homology"/>
<dbReference type="AlphaFoldDB" id="A0A0N0RSN3"/>
<feature type="region of interest" description="Disordered" evidence="12">
    <location>
        <begin position="136"/>
        <end position="162"/>
    </location>
</feature>
<dbReference type="PROSITE" id="PS50082">
    <property type="entry name" value="WD_REPEATS_2"/>
    <property type="match status" value="2"/>
</dbReference>
<comment type="similarity">
    <text evidence="8">Belongs to the WD repeat STRAP family.</text>
</comment>
<dbReference type="Gene3D" id="2.130.10.10">
    <property type="entry name" value="YVTN repeat-like/Quinoprotein amine dehydrogenase"/>
    <property type="match status" value="1"/>
</dbReference>
<dbReference type="FunFam" id="3.30.160.60:FF:000072">
    <property type="entry name" value="zinc finger protein 143 isoform X1"/>
    <property type="match status" value="1"/>
</dbReference>
<dbReference type="EMBL" id="LGAV01000001">
    <property type="protein sequence ID" value="KOS16053.1"/>
    <property type="molecule type" value="Genomic_DNA"/>
</dbReference>
<keyword evidence="1 11" id="KW-0853">WD repeat</keyword>
<evidence type="ECO:0000313" key="14">
    <source>
        <dbReference type="EMBL" id="KOS16053.1"/>
    </source>
</evidence>
<dbReference type="SUPFAM" id="SSF50978">
    <property type="entry name" value="WD40 repeat-like"/>
    <property type="match status" value="1"/>
</dbReference>
<dbReference type="SUPFAM" id="SSF57667">
    <property type="entry name" value="beta-beta-alpha zinc fingers"/>
    <property type="match status" value="1"/>
</dbReference>
<dbReference type="SMART" id="SM00320">
    <property type="entry name" value="WD40"/>
    <property type="match status" value="5"/>
</dbReference>
<evidence type="ECO:0000256" key="9">
    <source>
        <dbReference type="ARBA" id="ARBA00040390"/>
    </source>
</evidence>
<feature type="repeat" description="WD" evidence="11">
    <location>
        <begin position="62"/>
        <end position="104"/>
    </location>
</feature>
<dbReference type="PANTHER" id="PTHR19877:SF13">
    <property type="entry name" value="SERINE-THREONINE KINASE RECEPTOR-ASSOCIATED PROTEIN"/>
    <property type="match status" value="1"/>
</dbReference>
<dbReference type="GO" id="GO:0008270">
    <property type="term" value="F:zinc ion binding"/>
    <property type="evidence" value="ECO:0007669"/>
    <property type="project" value="UniProtKB-KW"/>
</dbReference>
<dbReference type="PROSITE" id="PS50157">
    <property type="entry name" value="ZINC_FINGER_C2H2_2"/>
    <property type="match status" value="1"/>
</dbReference>
<name>A0A0N0RSN3_9BASI</name>
<dbReference type="GO" id="GO:0000981">
    <property type="term" value="F:DNA-binding transcription factor activity, RNA polymerase II-specific"/>
    <property type="evidence" value="ECO:0007669"/>
    <property type="project" value="UniProtKB-ARBA"/>
</dbReference>
<evidence type="ECO:0000256" key="4">
    <source>
        <dbReference type="ARBA" id="ARBA00022737"/>
    </source>
</evidence>
<dbReference type="SMART" id="SM00355">
    <property type="entry name" value="ZnF_C2H2"/>
    <property type="match status" value="1"/>
</dbReference>
<keyword evidence="3" id="KW-0479">Metal-binding</keyword>
<feature type="region of interest" description="Disordered" evidence="12">
    <location>
        <begin position="528"/>
        <end position="562"/>
    </location>
</feature>
<dbReference type="InterPro" id="IPR019775">
    <property type="entry name" value="WD40_repeat_CS"/>
</dbReference>
<dbReference type="GO" id="GO:0000978">
    <property type="term" value="F:RNA polymerase II cis-regulatory region sequence-specific DNA binding"/>
    <property type="evidence" value="ECO:0007669"/>
    <property type="project" value="UniProtKB-ARBA"/>
</dbReference>
<evidence type="ECO:0000256" key="1">
    <source>
        <dbReference type="ARBA" id="ARBA00022574"/>
    </source>
</evidence>
<dbReference type="GeneID" id="28729559"/>
<keyword evidence="5 10" id="KW-0863">Zinc-finger</keyword>
<evidence type="ECO:0000256" key="10">
    <source>
        <dbReference type="PROSITE-ProRule" id="PRU00042"/>
    </source>
</evidence>
<dbReference type="Gene3D" id="3.30.160.60">
    <property type="entry name" value="Classic Zinc Finger"/>
    <property type="match status" value="1"/>
</dbReference>
<evidence type="ECO:0000256" key="3">
    <source>
        <dbReference type="ARBA" id="ARBA00022723"/>
    </source>
</evidence>
<dbReference type="InterPro" id="IPR036236">
    <property type="entry name" value="Znf_C2H2_sf"/>
</dbReference>
<keyword evidence="14" id="KW-0418">Kinase</keyword>
<dbReference type="GO" id="GO:0003723">
    <property type="term" value="F:RNA binding"/>
    <property type="evidence" value="ECO:0007669"/>
    <property type="project" value="TreeGrafter"/>
</dbReference>
<protein>
    <recommendedName>
        <fullName evidence="9">Serine-threonine kinase receptor-associated protein</fullName>
    </recommendedName>
</protein>
<dbReference type="OrthoDB" id="408728at2759"/>
<dbReference type="PANTHER" id="PTHR19877">
    <property type="entry name" value="EUKARYOTIC TRANSLATION INITIATION FACTOR 3 SUBUNIT I"/>
    <property type="match status" value="1"/>
</dbReference>
<feature type="repeat" description="WD" evidence="11">
    <location>
        <begin position="289"/>
        <end position="314"/>
    </location>
</feature>
<keyword evidence="15" id="KW-1185">Reference proteome</keyword>
<dbReference type="GO" id="GO:0032797">
    <property type="term" value="C:SMN complex"/>
    <property type="evidence" value="ECO:0007669"/>
    <property type="project" value="TreeGrafter"/>
</dbReference>
<evidence type="ECO:0000256" key="12">
    <source>
        <dbReference type="SAM" id="MobiDB-lite"/>
    </source>
</evidence>
<keyword evidence="14" id="KW-0808">Transferase</keyword>
<evidence type="ECO:0000256" key="11">
    <source>
        <dbReference type="PROSITE-ProRule" id="PRU00221"/>
    </source>
</evidence>
<dbReference type="STRING" id="77020.A0A0N0RSN3"/>
<feature type="domain" description="C2H2-type" evidence="13">
    <location>
        <begin position="328"/>
        <end position="357"/>
    </location>
</feature>
<dbReference type="RefSeq" id="XP_017993685.1">
    <property type="nucleotide sequence ID" value="XM_018137683.1"/>
</dbReference>